<dbReference type="AlphaFoldDB" id="A0ABD5Z792"/>
<evidence type="ECO:0000256" key="1">
    <source>
        <dbReference type="SAM" id="MobiDB-lite"/>
    </source>
</evidence>
<dbReference type="Pfam" id="PF24430">
    <property type="entry name" value="DUF7553"/>
    <property type="match status" value="1"/>
</dbReference>
<dbReference type="EMBL" id="JBHTAR010000011">
    <property type="protein sequence ID" value="MFC7201049.1"/>
    <property type="molecule type" value="Genomic_DNA"/>
</dbReference>
<dbReference type="Proteomes" id="UP001596447">
    <property type="component" value="Unassembled WGS sequence"/>
</dbReference>
<organism evidence="2 3">
    <name type="scientific">Halospeciosus flavus</name>
    <dbReference type="NCBI Taxonomy" id="3032283"/>
    <lineage>
        <taxon>Archaea</taxon>
        <taxon>Methanobacteriati</taxon>
        <taxon>Methanobacteriota</taxon>
        <taxon>Stenosarchaea group</taxon>
        <taxon>Halobacteria</taxon>
        <taxon>Halobacteriales</taxon>
        <taxon>Halobacteriaceae</taxon>
        <taxon>Halospeciosus</taxon>
    </lineage>
</organism>
<reference evidence="2 3" key="1">
    <citation type="journal article" date="2019" name="Int. J. Syst. Evol. Microbiol.">
        <title>The Global Catalogue of Microorganisms (GCM) 10K type strain sequencing project: providing services to taxonomists for standard genome sequencing and annotation.</title>
        <authorList>
            <consortium name="The Broad Institute Genomics Platform"/>
            <consortium name="The Broad Institute Genome Sequencing Center for Infectious Disease"/>
            <person name="Wu L."/>
            <person name="Ma J."/>
        </authorList>
    </citation>
    <scope>NUCLEOTIDE SEQUENCE [LARGE SCALE GENOMIC DNA]</scope>
    <source>
        <strain evidence="2 3">XZGYJ-43</strain>
    </source>
</reference>
<evidence type="ECO:0000313" key="2">
    <source>
        <dbReference type="EMBL" id="MFC7201049.1"/>
    </source>
</evidence>
<proteinExistence type="predicted"/>
<sequence>MTQEDLDAAVEKVREAAEHAHEDRPAEELGKIADDLQELASSHDSPDEKRIRGHHYTLRELHGELNEDARVHLEDAIGHVESVKDKVGIGGS</sequence>
<dbReference type="RefSeq" id="WP_279527808.1">
    <property type="nucleotide sequence ID" value="NZ_CP122312.1"/>
</dbReference>
<keyword evidence="3" id="KW-1185">Reference proteome</keyword>
<feature type="compositionally biased region" description="Basic and acidic residues" evidence="1">
    <location>
        <begin position="9"/>
        <end position="30"/>
    </location>
</feature>
<name>A0ABD5Z792_9EURY</name>
<feature type="region of interest" description="Disordered" evidence="1">
    <location>
        <begin position="1"/>
        <end position="30"/>
    </location>
</feature>
<comment type="caution">
    <text evidence="2">The sequence shown here is derived from an EMBL/GenBank/DDBJ whole genome shotgun (WGS) entry which is preliminary data.</text>
</comment>
<dbReference type="InterPro" id="IPR055975">
    <property type="entry name" value="DUF7553"/>
</dbReference>
<evidence type="ECO:0000313" key="3">
    <source>
        <dbReference type="Proteomes" id="UP001596447"/>
    </source>
</evidence>
<accession>A0ABD5Z792</accession>
<gene>
    <name evidence="2" type="ORF">ACFQJ9_16825</name>
</gene>
<protein>
    <submittedName>
        <fullName evidence="2">Uncharacterized protein</fullName>
    </submittedName>
</protein>